<reference evidence="25" key="1">
    <citation type="submission" date="2018-10" db="EMBL/GenBank/DDBJ databases">
        <title>De novo assembly of a Great Dane genome.</title>
        <authorList>
            <person name="Kidd J.M."/>
            <person name="Pendleton A.L."/>
            <person name="Shen F."/>
            <person name="Emery S."/>
        </authorList>
    </citation>
    <scope>NUCLEOTIDE SEQUENCE [LARGE SCALE GENOMIC DNA]</scope>
    <source>
        <strain evidence="25">Great Dane</strain>
    </source>
</reference>
<evidence type="ECO:0000256" key="16">
    <source>
        <dbReference type="ARBA" id="ARBA00076176"/>
    </source>
</evidence>
<dbReference type="FunFam" id="2.40.290.10:FF:000005">
    <property type="entry name" value="X-ray repair cross-complementing protein 5"/>
    <property type="match status" value="1"/>
</dbReference>
<dbReference type="FunFam" id="1.25.40.240:FF:000001">
    <property type="entry name" value="X-ray repair cross-complementing protein 5"/>
    <property type="match status" value="1"/>
</dbReference>
<feature type="compositionally biased region" description="Pro residues" evidence="22">
    <location>
        <begin position="153"/>
        <end position="163"/>
    </location>
</feature>
<protein>
    <recommendedName>
        <fullName evidence="15">X-ray repair cross-complementing protein 5</fullName>
    </recommendedName>
    <alternativeName>
        <fullName evidence="21">ATP-dependent DNA helicase 2 subunit 2</fullName>
    </alternativeName>
    <alternativeName>
        <fullName evidence="19">ATP-dependent DNA helicase II 80 kDa subunit</fullName>
    </alternativeName>
    <alternativeName>
        <fullName evidence="16">CTC box-binding factor 85 kDa subunit</fullName>
    </alternativeName>
    <alternativeName>
        <fullName evidence="18">DNA repair protein XRCC5</fullName>
    </alternativeName>
    <alternativeName>
        <fullName evidence="17">Ku80</fullName>
    </alternativeName>
    <alternativeName>
        <fullName evidence="20">Nuclear factor IV</fullName>
    </alternativeName>
</protein>
<dbReference type="SUPFAM" id="SSF101420">
    <property type="entry name" value="C-terminal domain of Ku80"/>
    <property type="match status" value="1"/>
</dbReference>
<dbReference type="GO" id="GO:0016787">
    <property type="term" value="F:hydrolase activity"/>
    <property type="evidence" value="ECO:0007669"/>
    <property type="project" value="UniProtKB-KW"/>
</dbReference>
<dbReference type="InterPro" id="IPR005161">
    <property type="entry name" value="Ku_N"/>
</dbReference>
<keyword evidence="10" id="KW-0832">Ubl conjugation</keyword>
<dbReference type="InterPro" id="IPR014893">
    <property type="entry name" value="Ku_PK_bind"/>
</dbReference>
<accession>A0A8C0Z3B2</accession>
<evidence type="ECO:0000256" key="17">
    <source>
        <dbReference type="ARBA" id="ARBA00078350"/>
    </source>
</evidence>
<evidence type="ECO:0000256" key="2">
    <source>
        <dbReference type="ARBA" id="ARBA00004286"/>
    </source>
</evidence>
<evidence type="ECO:0000259" key="24">
    <source>
        <dbReference type="SMART" id="SM00559"/>
    </source>
</evidence>
<dbReference type="Gene3D" id="3.40.50.410">
    <property type="entry name" value="von Willebrand factor, type A domain"/>
    <property type="match status" value="1"/>
</dbReference>
<comment type="subcellular location">
    <subcellularLocation>
        <location evidence="2">Chromosome</location>
    </subcellularLocation>
    <subcellularLocation>
        <location evidence="1">Nucleus</location>
    </subcellularLocation>
</comment>
<dbReference type="GO" id="GO:0006303">
    <property type="term" value="P:double-strand break repair via nonhomologous end joining"/>
    <property type="evidence" value="ECO:0007669"/>
    <property type="project" value="InterPro"/>
</dbReference>
<keyword evidence="4" id="KW-0158">Chromosome</keyword>
<dbReference type="CDD" id="cd00873">
    <property type="entry name" value="KU80"/>
    <property type="match status" value="1"/>
</dbReference>
<dbReference type="InterPro" id="IPR006164">
    <property type="entry name" value="DNA_bd_Ku70/Ku80"/>
</dbReference>
<dbReference type="InterPro" id="IPR002035">
    <property type="entry name" value="VWF_A"/>
</dbReference>
<dbReference type="Pfam" id="PF08785">
    <property type="entry name" value="Ku_PK_bind"/>
    <property type="match status" value="1"/>
</dbReference>
<dbReference type="Pfam" id="PF02735">
    <property type="entry name" value="Ku"/>
    <property type="match status" value="1"/>
</dbReference>
<evidence type="ECO:0000256" key="14">
    <source>
        <dbReference type="ARBA" id="ARBA00023242"/>
    </source>
</evidence>
<dbReference type="GO" id="GO:0000723">
    <property type="term" value="P:telomere maintenance"/>
    <property type="evidence" value="ECO:0007669"/>
    <property type="project" value="InterPro"/>
</dbReference>
<keyword evidence="6" id="KW-0227">DNA damage</keyword>
<dbReference type="Gene3D" id="1.25.40.240">
    <property type="entry name" value="Ku, C-terminal domain"/>
    <property type="match status" value="1"/>
</dbReference>
<dbReference type="GO" id="GO:0043564">
    <property type="term" value="C:Ku70:Ku80 complex"/>
    <property type="evidence" value="ECO:0007669"/>
    <property type="project" value="InterPro"/>
</dbReference>
<dbReference type="GO" id="GO:0042162">
    <property type="term" value="F:telomeric DNA binding"/>
    <property type="evidence" value="ECO:0007669"/>
    <property type="project" value="InterPro"/>
</dbReference>
<keyword evidence="7" id="KW-0378">Hydrolase</keyword>
<reference evidence="25" key="2">
    <citation type="submission" date="2025-08" db="UniProtKB">
        <authorList>
            <consortium name="Ensembl"/>
        </authorList>
    </citation>
    <scope>IDENTIFICATION</scope>
</reference>
<feature type="compositionally biased region" description="Pro residues" evidence="22">
    <location>
        <begin position="26"/>
        <end position="35"/>
    </location>
</feature>
<evidence type="ECO:0000256" key="13">
    <source>
        <dbReference type="ARBA" id="ARBA00023204"/>
    </source>
</evidence>
<keyword evidence="8" id="KW-0347">Helicase</keyword>
<dbReference type="InterPro" id="IPR036494">
    <property type="entry name" value="Ku_C_sf"/>
</dbReference>
<comment type="similarity">
    <text evidence="3">Belongs to the ku80 family.</text>
</comment>
<proteinExistence type="inferred from homology"/>
<evidence type="ECO:0000256" key="1">
    <source>
        <dbReference type="ARBA" id="ARBA00004123"/>
    </source>
</evidence>
<name>A0A8C0Z3B2_CANLF</name>
<evidence type="ECO:0000256" key="19">
    <source>
        <dbReference type="ARBA" id="ARBA00082843"/>
    </source>
</evidence>
<evidence type="ECO:0000256" key="22">
    <source>
        <dbReference type="SAM" id="MobiDB-lite"/>
    </source>
</evidence>
<dbReference type="InterPro" id="IPR016194">
    <property type="entry name" value="SPOC-like_C_dom_sf"/>
</dbReference>
<keyword evidence="13" id="KW-0234">DNA repair</keyword>
<evidence type="ECO:0000256" key="5">
    <source>
        <dbReference type="ARBA" id="ARBA00022741"/>
    </source>
</evidence>
<dbReference type="InterPro" id="IPR024193">
    <property type="entry name" value="Ku80"/>
</dbReference>
<sequence length="908" mass="101436">MKCPLLPSKLAAPLRTGGPQQVLPPTSRPPPPAHLPAPLQRQESLPLLSARKTVLRAGDSNAIALCPASLCKTNSWKKKLRLLGFILRKEAELQNAVKSRTPEQRASRQQAPGRGGTPRLRMRGASAPRLPAPSGLRGKRAPFYDAPAGTATPPGPWRPPRSTFPPGRGGGGPGNMAASRSKAAVVLCMDVGSAMGNSFPGEESPFELAKKVITMFVQRQVFAESRDEIALVLFGTDGTENALAGKDQYQNITVHRHLMLPDFDLLEDIERKIQPGSQQADFLDALIVCMDVIQQETVGKKFEKRHIEVFTDLSSPFSKDQLDVIIHNLKKFGISLQFFLPFPIGKEDGTGDPGDGNSRSDHQGSSFPLKGITEQQKEGIRMVKKVMRSLEGEDGLDEIYSFSESLRQLCVFKKIEKRSIPWPCTLTIGSSLSIKIVAYKSIIQEKVKKGWTVVDARTLKKEDLQKETVYCLNDDNETEVPKEDTIQGFRYGSDIVPFSKVDEEHMKYKLEGKCFSVLGFCRSSQVHRRYFMGNQVLKVFAAKDDEAAAVALSSLIHALNELDMVAVVRYAYDRRSHPQVGMAFPFIKDVYECLIYVQLPFMEDLRQYMFSSFKNNKKCTPTEAQLSAVDALIDSMSLIKKDEKDDTIEDLFPTSKIPNPQFQRLFQCLLHRALHPQEPLPPIQPHILSMLDPPTEVTTKCQVPLSKIKTIFPLTEVIKKKDQVTAQDIFQDNHEEGPDSKKLKTEEGEPCFSISSLAEGSVTSVGSVNPAENFRVLVRQKKATFEEASCQLISRIEQFLDTNETPYFMKSMDCITVFRQEAIQFSEEQRFNDFLKALREKVEMKQLNHFWEIVIQDGITLITKDEAPGSSVTAEEAKQFLAPKEPPNEDTAAIFAEGGDVDDLLDLI</sequence>
<evidence type="ECO:0000256" key="3">
    <source>
        <dbReference type="ARBA" id="ARBA00007726"/>
    </source>
</evidence>
<dbReference type="GO" id="GO:0006310">
    <property type="term" value="P:DNA recombination"/>
    <property type="evidence" value="ECO:0007669"/>
    <property type="project" value="UniProtKB-KW"/>
</dbReference>
<dbReference type="Pfam" id="PF03731">
    <property type="entry name" value="Ku_N"/>
    <property type="match status" value="1"/>
</dbReference>
<dbReference type="FunFam" id="1.10.1600.10:FF:000002">
    <property type="entry name" value="X-ray repair cross-complementing protein 5"/>
    <property type="match status" value="1"/>
</dbReference>
<dbReference type="SMART" id="SM00559">
    <property type="entry name" value="Ku78"/>
    <property type="match status" value="1"/>
</dbReference>
<keyword evidence="12" id="KW-0233">DNA recombination</keyword>
<evidence type="ECO:0000256" key="8">
    <source>
        <dbReference type="ARBA" id="ARBA00022806"/>
    </source>
</evidence>
<dbReference type="SUPFAM" id="SSF53300">
    <property type="entry name" value="vWA-like"/>
    <property type="match status" value="1"/>
</dbReference>
<evidence type="ECO:0000256" key="15">
    <source>
        <dbReference type="ARBA" id="ARBA00071961"/>
    </source>
</evidence>
<dbReference type="AlphaFoldDB" id="A0A8C0Z3B2"/>
<evidence type="ECO:0000313" key="26">
    <source>
        <dbReference type="Proteomes" id="UP000694542"/>
    </source>
</evidence>
<dbReference type="OrthoDB" id="30826at2759"/>
<evidence type="ECO:0000259" key="23">
    <source>
        <dbReference type="SMART" id="SM00327"/>
    </source>
</evidence>
<evidence type="ECO:0000256" key="12">
    <source>
        <dbReference type="ARBA" id="ARBA00023172"/>
    </source>
</evidence>
<feature type="region of interest" description="Disordered" evidence="22">
    <location>
        <begin position="1"/>
        <end position="38"/>
    </location>
</feature>
<dbReference type="GO" id="GO:0003684">
    <property type="term" value="F:damaged DNA binding"/>
    <property type="evidence" value="ECO:0007669"/>
    <property type="project" value="InterPro"/>
</dbReference>
<evidence type="ECO:0000256" key="10">
    <source>
        <dbReference type="ARBA" id="ARBA00022843"/>
    </source>
</evidence>
<evidence type="ECO:0000256" key="6">
    <source>
        <dbReference type="ARBA" id="ARBA00022763"/>
    </source>
</evidence>
<feature type="region of interest" description="Disordered" evidence="22">
    <location>
        <begin position="95"/>
        <end position="177"/>
    </location>
</feature>
<keyword evidence="14" id="KW-0539">Nucleus</keyword>
<dbReference type="GO" id="GO:0003678">
    <property type="term" value="F:DNA helicase activity"/>
    <property type="evidence" value="ECO:0007669"/>
    <property type="project" value="InterPro"/>
</dbReference>
<dbReference type="Proteomes" id="UP000694542">
    <property type="component" value="Chromosome 37"/>
</dbReference>
<organism evidence="25 26">
    <name type="scientific">Canis lupus familiaris</name>
    <name type="common">Dog</name>
    <name type="synonym">Canis familiaris</name>
    <dbReference type="NCBI Taxonomy" id="9615"/>
    <lineage>
        <taxon>Eukaryota</taxon>
        <taxon>Metazoa</taxon>
        <taxon>Chordata</taxon>
        <taxon>Craniata</taxon>
        <taxon>Vertebrata</taxon>
        <taxon>Euteleostomi</taxon>
        <taxon>Mammalia</taxon>
        <taxon>Eutheria</taxon>
        <taxon>Laurasiatheria</taxon>
        <taxon>Carnivora</taxon>
        <taxon>Caniformia</taxon>
        <taxon>Canidae</taxon>
        <taxon>Canis</taxon>
    </lineage>
</organism>
<dbReference type="SUPFAM" id="SSF100939">
    <property type="entry name" value="SPOC domain-like"/>
    <property type="match status" value="1"/>
</dbReference>
<evidence type="ECO:0000256" key="11">
    <source>
        <dbReference type="ARBA" id="ARBA00023125"/>
    </source>
</evidence>
<dbReference type="Gene3D" id="1.10.1600.10">
    <property type="match status" value="1"/>
</dbReference>
<keyword evidence="9" id="KW-0067">ATP-binding</keyword>
<evidence type="ECO:0000256" key="21">
    <source>
        <dbReference type="ARBA" id="ARBA00083457"/>
    </source>
</evidence>
<keyword evidence="11" id="KW-0238">DNA-binding</keyword>
<evidence type="ECO:0000256" key="18">
    <source>
        <dbReference type="ARBA" id="ARBA00080462"/>
    </source>
</evidence>
<dbReference type="InterPro" id="IPR005160">
    <property type="entry name" value="Ku_C"/>
</dbReference>
<dbReference type="PANTHER" id="PTHR12604:SF4">
    <property type="entry name" value="X-RAY REPAIR CROSS-COMPLEMENTING PROTEIN 5"/>
    <property type="match status" value="1"/>
</dbReference>
<dbReference type="Pfam" id="PF03730">
    <property type="entry name" value="Ku_C"/>
    <property type="match status" value="1"/>
</dbReference>
<dbReference type="InterPro" id="IPR036465">
    <property type="entry name" value="vWFA_dom_sf"/>
</dbReference>
<evidence type="ECO:0000256" key="20">
    <source>
        <dbReference type="ARBA" id="ARBA00083193"/>
    </source>
</evidence>
<keyword evidence="5" id="KW-0547">Nucleotide-binding</keyword>
<dbReference type="GO" id="GO:0005694">
    <property type="term" value="C:chromosome"/>
    <property type="evidence" value="ECO:0007669"/>
    <property type="project" value="UniProtKB-SubCell"/>
</dbReference>
<dbReference type="Ensembl" id="ENSCAFT00040038767.1">
    <property type="protein sequence ID" value="ENSCAFP00040033814.1"/>
    <property type="gene ID" value="ENSCAFG00040020907.1"/>
</dbReference>
<evidence type="ECO:0000256" key="9">
    <source>
        <dbReference type="ARBA" id="ARBA00022840"/>
    </source>
</evidence>
<dbReference type="GO" id="GO:0005524">
    <property type="term" value="F:ATP binding"/>
    <property type="evidence" value="ECO:0007669"/>
    <property type="project" value="UniProtKB-KW"/>
</dbReference>
<evidence type="ECO:0000313" key="25">
    <source>
        <dbReference type="Ensembl" id="ENSCAFP00040033814.1"/>
    </source>
</evidence>
<dbReference type="CDD" id="cd01458">
    <property type="entry name" value="vWA_ku"/>
    <property type="match status" value="1"/>
</dbReference>
<feature type="domain" description="VWFA" evidence="23">
    <location>
        <begin position="182"/>
        <end position="420"/>
    </location>
</feature>
<feature type="domain" description="Ku" evidence="24">
    <location>
        <begin position="477"/>
        <end position="616"/>
    </location>
</feature>
<evidence type="ECO:0000256" key="7">
    <source>
        <dbReference type="ARBA" id="ARBA00022801"/>
    </source>
</evidence>
<evidence type="ECO:0000256" key="4">
    <source>
        <dbReference type="ARBA" id="ARBA00022454"/>
    </source>
</evidence>
<feature type="region of interest" description="Disordered" evidence="22">
    <location>
        <begin position="349"/>
        <end position="370"/>
    </location>
</feature>
<dbReference type="FunFam" id="3.40.50.410:FF:000055">
    <property type="entry name" value="X-ray repair cross-complementing protein 5"/>
    <property type="match status" value="1"/>
</dbReference>
<dbReference type="SMART" id="SM00327">
    <property type="entry name" value="VWA"/>
    <property type="match status" value="1"/>
</dbReference>
<dbReference type="GO" id="GO:0005737">
    <property type="term" value="C:cytoplasm"/>
    <property type="evidence" value="ECO:0007669"/>
    <property type="project" value="UniProtKB-ARBA"/>
</dbReference>
<dbReference type="Gene3D" id="2.40.290.10">
    <property type="match status" value="1"/>
</dbReference>
<dbReference type="PANTHER" id="PTHR12604">
    <property type="entry name" value="KU AUTOANTIGEN DNA HELICASE"/>
    <property type="match status" value="1"/>
</dbReference>